<organism evidence="2 3">
    <name type="scientific">Mycolicibacterium conceptionense</name>
    <dbReference type="NCBI Taxonomy" id="451644"/>
    <lineage>
        <taxon>Bacteria</taxon>
        <taxon>Bacillati</taxon>
        <taxon>Actinomycetota</taxon>
        <taxon>Actinomycetes</taxon>
        <taxon>Mycobacteriales</taxon>
        <taxon>Mycobacteriaceae</taxon>
        <taxon>Mycolicibacterium</taxon>
    </lineage>
</organism>
<sequence>MEETVAAAAIVAGAHLDPSLHAWKRLWPPPRSSPARISIHPCTRGRGPHAVYLDLDNNDQSLHAGKRRDGDEVQRLPA</sequence>
<dbReference type="AlphaFoldDB" id="A0A0J8UGT2"/>
<name>A0A0J8UGT2_9MYCO</name>
<evidence type="ECO:0000313" key="3">
    <source>
        <dbReference type="Proteomes" id="UP000037594"/>
    </source>
</evidence>
<gene>
    <name evidence="2" type="ORF">ACT17_06005</name>
</gene>
<feature type="compositionally biased region" description="Basic and acidic residues" evidence="1">
    <location>
        <begin position="67"/>
        <end position="78"/>
    </location>
</feature>
<proteinExistence type="predicted"/>
<accession>A0A0J8UGT2</accession>
<evidence type="ECO:0000256" key="1">
    <source>
        <dbReference type="SAM" id="MobiDB-lite"/>
    </source>
</evidence>
<protein>
    <submittedName>
        <fullName evidence="2">Uncharacterized protein</fullName>
    </submittedName>
</protein>
<comment type="caution">
    <text evidence="2">The sequence shown here is derived from an EMBL/GenBank/DDBJ whole genome shotgun (WGS) entry which is preliminary data.</text>
</comment>
<dbReference type="Proteomes" id="UP000037594">
    <property type="component" value="Unassembled WGS sequence"/>
</dbReference>
<dbReference type="EMBL" id="LFOD01000003">
    <property type="protein sequence ID" value="KMV19600.1"/>
    <property type="molecule type" value="Genomic_DNA"/>
</dbReference>
<evidence type="ECO:0000313" key="2">
    <source>
        <dbReference type="EMBL" id="KMV19600.1"/>
    </source>
</evidence>
<feature type="region of interest" description="Disordered" evidence="1">
    <location>
        <begin position="59"/>
        <end position="78"/>
    </location>
</feature>
<reference evidence="2 3" key="1">
    <citation type="submission" date="2015-06" db="EMBL/GenBank/DDBJ databases">
        <title>Genome sequence of Mycobacterium conceptionense strain MLE.</title>
        <authorList>
            <person name="Greninger A.L."/>
            <person name="Cunningham G."/>
            <person name="Chiu C.Y."/>
            <person name="Miller S."/>
        </authorList>
    </citation>
    <scope>NUCLEOTIDE SEQUENCE [LARGE SCALE GENOMIC DNA]</scope>
    <source>
        <strain evidence="2 3">MLE</strain>
    </source>
</reference>